<organism evidence="1 2">
    <name type="scientific">Eubacterium ramulus</name>
    <dbReference type="NCBI Taxonomy" id="39490"/>
    <lineage>
        <taxon>Bacteria</taxon>
        <taxon>Bacillati</taxon>
        <taxon>Bacillota</taxon>
        <taxon>Clostridia</taxon>
        <taxon>Eubacteriales</taxon>
        <taxon>Eubacteriaceae</taxon>
        <taxon>Eubacterium</taxon>
    </lineage>
</organism>
<keyword evidence="2" id="KW-1185">Reference proteome</keyword>
<dbReference type="Proteomes" id="UP000245288">
    <property type="component" value="Unassembled WGS sequence"/>
</dbReference>
<comment type="caution">
    <text evidence="1">The sequence shown here is derived from an EMBL/GenBank/DDBJ whole genome shotgun (WGS) entry which is preliminary data.</text>
</comment>
<name>A0A2V1JNS3_EUBRA</name>
<gene>
    <name evidence="1" type="ORF">LG34_14040</name>
</gene>
<accession>A0A2V1JNS3</accession>
<proteinExistence type="predicted"/>
<dbReference type="EMBL" id="JRFU01000154">
    <property type="protein sequence ID" value="PWE85766.1"/>
    <property type="molecule type" value="Genomic_DNA"/>
</dbReference>
<protein>
    <submittedName>
        <fullName evidence="1">Uncharacterized protein</fullName>
    </submittedName>
</protein>
<sequence length="72" mass="8306">MQNEDLIRYLEQFPPEAEVQMVLVGFEQQKFYSADRIAFLDGKGLKNPVIAISVEKEADFSELNPKNDNMKQ</sequence>
<dbReference type="AlphaFoldDB" id="A0A2V1JNS3"/>
<evidence type="ECO:0000313" key="2">
    <source>
        <dbReference type="Proteomes" id="UP000245288"/>
    </source>
</evidence>
<dbReference type="RefSeq" id="WP_109216532.1">
    <property type="nucleotide sequence ID" value="NZ_CABMEW010000003.1"/>
</dbReference>
<evidence type="ECO:0000313" key="1">
    <source>
        <dbReference type="EMBL" id="PWE85766.1"/>
    </source>
</evidence>
<reference evidence="1 2" key="1">
    <citation type="submission" date="2014-09" db="EMBL/GenBank/DDBJ databases">
        <title>Butyrate-producing bacteria isolated from human gut.</title>
        <authorList>
            <person name="Zhang Q."/>
            <person name="Zhao L."/>
        </authorList>
    </citation>
    <scope>NUCLEOTIDE SEQUENCE [LARGE SCALE GENOMIC DNA]</scope>
    <source>
        <strain evidence="1 2">21</strain>
    </source>
</reference>